<accession>A0A8J7QHY9</accession>
<evidence type="ECO:0000256" key="3">
    <source>
        <dbReference type="ARBA" id="ARBA00022741"/>
    </source>
</evidence>
<feature type="domain" description="ABC transporter" evidence="8">
    <location>
        <begin position="335"/>
        <end position="548"/>
    </location>
</feature>
<dbReference type="InterPro" id="IPR027417">
    <property type="entry name" value="P-loop_NTPase"/>
</dbReference>
<dbReference type="Gene3D" id="1.20.1560.10">
    <property type="entry name" value="ABC transporter type 1, transmembrane domain"/>
    <property type="match status" value="1"/>
</dbReference>
<evidence type="ECO:0000259" key="9">
    <source>
        <dbReference type="PROSITE" id="PS50929"/>
    </source>
</evidence>
<keyword evidence="6 7" id="KW-0472">Membrane</keyword>
<evidence type="ECO:0000256" key="5">
    <source>
        <dbReference type="ARBA" id="ARBA00022989"/>
    </source>
</evidence>
<protein>
    <submittedName>
        <fullName evidence="10">Cyclic peptide export ABC transporter</fullName>
    </submittedName>
</protein>
<feature type="transmembrane region" description="Helical" evidence="7">
    <location>
        <begin position="153"/>
        <end position="171"/>
    </location>
</feature>
<dbReference type="InterPro" id="IPR003593">
    <property type="entry name" value="AAA+_ATPase"/>
</dbReference>
<dbReference type="SUPFAM" id="SSF90123">
    <property type="entry name" value="ABC transporter transmembrane region"/>
    <property type="match status" value="1"/>
</dbReference>
<dbReference type="PROSITE" id="PS50929">
    <property type="entry name" value="ABC_TM1F"/>
    <property type="match status" value="1"/>
</dbReference>
<dbReference type="GO" id="GO:1904680">
    <property type="term" value="F:peptide transmembrane transporter activity"/>
    <property type="evidence" value="ECO:0007669"/>
    <property type="project" value="InterPro"/>
</dbReference>
<evidence type="ECO:0000313" key="10">
    <source>
        <dbReference type="EMBL" id="MBO1320645.1"/>
    </source>
</evidence>
<dbReference type="SUPFAM" id="SSF52540">
    <property type="entry name" value="P-loop containing nucleoside triphosphate hydrolases"/>
    <property type="match status" value="1"/>
</dbReference>
<dbReference type="Pfam" id="PF00005">
    <property type="entry name" value="ABC_tran"/>
    <property type="match status" value="1"/>
</dbReference>
<keyword evidence="5 7" id="KW-1133">Transmembrane helix</keyword>
<dbReference type="Gene3D" id="3.40.50.300">
    <property type="entry name" value="P-loop containing nucleotide triphosphate hydrolases"/>
    <property type="match status" value="1"/>
</dbReference>
<dbReference type="PANTHER" id="PTHR24221:SF654">
    <property type="entry name" value="ATP-BINDING CASSETTE SUB-FAMILY B MEMBER 6"/>
    <property type="match status" value="1"/>
</dbReference>
<feature type="transmembrane region" description="Helical" evidence="7">
    <location>
        <begin position="237"/>
        <end position="259"/>
    </location>
</feature>
<dbReference type="Proteomes" id="UP000664417">
    <property type="component" value="Unassembled WGS sequence"/>
</dbReference>
<dbReference type="EMBL" id="JAFREP010000018">
    <property type="protein sequence ID" value="MBO1320645.1"/>
    <property type="molecule type" value="Genomic_DNA"/>
</dbReference>
<dbReference type="GO" id="GO:0005524">
    <property type="term" value="F:ATP binding"/>
    <property type="evidence" value="ECO:0007669"/>
    <property type="project" value="UniProtKB-KW"/>
</dbReference>
<evidence type="ECO:0000256" key="4">
    <source>
        <dbReference type="ARBA" id="ARBA00022840"/>
    </source>
</evidence>
<dbReference type="SMART" id="SM00382">
    <property type="entry name" value="AAA"/>
    <property type="match status" value="1"/>
</dbReference>
<feature type="transmembrane region" description="Helical" evidence="7">
    <location>
        <begin position="129"/>
        <end position="147"/>
    </location>
</feature>
<comment type="subcellular location">
    <subcellularLocation>
        <location evidence="1">Cell membrane</location>
        <topology evidence="1">Multi-pass membrane protein</topology>
    </subcellularLocation>
</comment>
<dbReference type="InterPro" id="IPR039421">
    <property type="entry name" value="Type_1_exporter"/>
</dbReference>
<evidence type="ECO:0000313" key="11">
    <source>
        <dbReference type="Proteomes" id="UP000664417"/>
    </source>
</evidence>
<keyword evidence="11" id="KW-1185">Reference proteome</keyword>
<sequence length="548" mass="61851">MNIKILDLIQRETDQPVKHILLMAALSGIANAGILALVNTAADQALDLGEASVRLLVMFVATILLYFFTKKKALMESSILVEKVINSVRLRMIDKLRLSDLRTLDNIGESKFYNVLTEDARALSTSTPILVNAFQSAIMLGFCLLYLGLLSVVAFGVTVAMVAGAVMVYLANAEQVRVNLENATHEETHFFDFMSHIIGGFSENKVYQKRNDALFHNFLSRSLNRALTLKVNAQKLLVGNFMFAQVFFYVLLAVIVFVLPRFDHLDGDIITKTTAAILFIIGPLENIVSAAPVLARANVAINNLETMEAHIDAEATKDKPATPQQIKKLSQFQTLTMNKITFCYRDREGRDGFPLGPVNLTINRGETLFIIGGNGSGKSTVMRLLTGLYYPRSGQIRCDNTVINSENYQAFREQFSLIMSDFHLFDRFYGLEDVDTDRVQELIDYMEMDEIVSYSEGRFSNINLSTGQRKRLAMITTLLENKPICVFDEWPADQDPTFRRRFYTEILPQLKEQGKTVIAISHDDHYFHCADRILKMFEGNFVPYDGKM</sequence>
<name>A0A8J7QHY9_9BACT</name>
<dbReference type="NCBIfam" id="TIGR01194">
    <property type="entry name" value="cyc_pep_trnsptr"/>
    <property type="match status" value="1"/>
</dbReference>
<proteinExistence type="predicted"/>
<dbReference type="PROSITE" id="PS50893">
    <property type="entry name" value="ABC_TRANSPORTER_2"/>
    <property type="match status" value="1"/>
</dbReference>
<dbReference type="InterPro" id="IPR005898">
    <property type="entry name" value="Cyc_pep_transpt_SyrD/YojI"/>
</dbReference>
<dbReference type="GO" id="GO:0034040">
    <property type="term" value="F:ATPase-coupled lipid transmembrane transporter activity"/>
    <property type="evidence" value="ECO:0007669"/>
    <property type="project" value="TreeGrafter"/>
</dbReference>
<evidence type="ECO:0000259" key="8">
    <source>
        <dbReference type="PROSITE" id="PS50893"/>
    </source>
</evidence>
<dbReference type="InterPro" id="IPR011527">
    <property type="entry name" value="ABC1_TM_dom"/>
</dbReference>
<feature type="domain" description="ABC transmembrane type-1" evidence="9">
    <location>
        <begin position="20"/>
        <end position="296"/>
    </location>
</feature>
<dbReference type="GO" id="GO:0015833">
    <property type="term" value="P:peptide transport"/>
    <property type="evidence" value="ECO:0007669"/>
    <property type="project" value="InterPro"/>
</dbReference>
<feature type="transmembrane region" description="Helical" evidence="7">
    <location>
        <begin position="51"/>
        <end position="68"/>
    </location>
</feature>
<evidence type="ECO:0000256" key="2">
    <source>
        <dbReference type="ARBA" id="ARBA00022692"/>
    </source>
</evidence>
<gene>
    <name evidence="10" type="ORF">J3U88_19360</name>
</gene>
<evidence type="ECO:0000256" key="1">
    <source>
        <dbReference type="ARBA" id="ARBA00004651"/>
    </source>
</evidence>
<dbReference type="GO" id="GO:0140359">
    <property type="term" value="F:ABC-type transporter activity"/>
    <property type="evidence" value="ECO:0007669"/>
    <property type="project" value="InterPro"/>
</dbReference>
<dbReference type="GO" id="GO:0016887">
    <property type="term" value="F:ATP hydrolysis activity"/>
    <property type="evidence" value="ECO:0007669"/>
    <property type="project" value="InterPro"/>
</dbReference>
<keyword evidence="3" id="KW-0547">Nucleotide-binding</keyword>
<dbReference type="PANTHER" id="PTHR24221">
    <property type="entry name" value="ATP-BINDING CASSETTE SUB-FAMILY B"/>
    <property type="match status" value="1"/>
</dbReference>
<evidence type="ECO:0000256" key="7">
    <source>
        <dbReference type="SAM" id="Phobius"/>
    </source>
</evidence>
<keyword evidence="2 7" id="KW-0812">Transmembrane</keyword>
<evidence type="ECO:0000256" key="6">
    <source>
        <dbReference type="ARBA" id="ARBA00023136"/>
    </source>
</evidence>
<dbReference type="RefSeq" id="WP_207860598.1">
    <property type="nucleotide sequence ID" value="NZ_JAFREP010000018.1"/>
</dbReference>
<feature type="transmembrane region" description="Helical" evidence="7">
    <location>
        <begin position="20"/>
        <end position="39"/>
    </location>
</feature>
<dbReference type="GO" id="GO:0005886">
    <property type="term" value="C:plasma membrane"/>
    <property type="evidence" value="ECO:0007669"/>
    <property type="project" value="UniProtKB-SubCell"/>
</dbReference>
<comment type="caution">
    <text evidence="10">The sequence shown here is derived from an EMBL/GenBank/DDBJ whole genome shotgun (WGS) entry which is preliminary data.</text>
</comment>
<dbReference type="AlphaFoldDB" id="A0A8J7QHY9"/>
<organism evidence="10 11">
    <name type="scientific">Acanthopleuribacter pedis</name>
    <dbReference type="NCBI Taxonomy" id="442870"/>
    <lineage>
        <taxon>Bacteria</taxon>
        <taxon>Pseudomonadati</taxon>
        <taxon>Acidobacteriota</taxon>
        <taxon>Holophagae</taxon>
        <taxon>Acanthopleuribacterales</taxon>
        <taxon>Acanthopleuribacteraceae</taxon>
        <taxon>Acanthopleuribacter</taxon>
    </lineage>
</organism>
<dbReference type="InterPro" id="IPR036640">
    <property type="entry name" value="ABC1_TM_sf"/>
</dbReference>
<keyword evidence="4" id="KW-0067">ATP-binding</keyword>
<dbReference type="InterPro" id="IPR003439">
    <property type="entry name" value="ABC_transporter-like_ATP-bd"/>
</dbReference>
<reference evidence="10" key="1">
    <citation type="submission" date="2021-03" db="EMBL/GenBank/DDBJ databases">
        <authorList>
            <person name="Wang G."/>
        </authorList>
    </citation>
    <scope>NUCLEOTIDE SEQUENCE</scope>
    <source>
        <strain evidence="10">KCTC 12899</strain>
    </source>
</reference>